<dbReference type="Proteomes" id="UP001386955">
    <property type="component" value="Unassembled WGS sequence"/>
</dbReference>
<proteinExistence type="predicted"/>
<organism evidence="1 2">
    <name type="scientific">Psophocarpus tetragonolobus</name>
    <name type="common">Winged bean</name>
    <name type="synonym">Dolichos tetragonolobus</name>
    <dbReference type="NCBI Taxonomy" id="3891"/>
    <lineage>
        <taxon>Eukaryota</taxon>
        <taxon>Viridiplantae</taxon>
        <taxon>Streptophyta</taxon>
        <taxon>Embryophyta</taxon>
        <taxon>Tracheophyta</taxon>
        <taxon>Spermatophyta</taxon>
        <taxon>Magnoliopsida</taxon>
        <taxon>eudicotyledons</taxon>
        <taxon>Gunneridae</taxon>
        <taxon>Pentapetalae</taxon>
        <taxon>rosids</taxon>
        <taxon>fabids</taxon>
        <taxon>Fabales</taxon>
        <taxon>Fabaceae</taxon>
        <taxon>Papilionoideae</taxon>
        <taxon>50 kb inversion clade</taxon>
        <taxon>NPAAA clade</taxon>
        <taxon>indigoferoid/millettioid clade</taxon>
        <taxon>Phaseoleae</taxon>
        <taxon>Psophocarpus</taxon>
    </lineage>
</organism>
<dbReference type="EMBL" id="JAYMYS010000008">
    <property type="protein sequence ID" value="KAK7385563.1"/>
    <property type="molecule type" value="Genomic_DNA"/>
</dbReference>
<sequence>MNPAIQSSKQVELWHHFWQFHTLSLSVLYYCNFLFITGPLDSDRSEKNLVPVALLSSASTPQHNRINVMMEQIRVSIIVSGTGKKAVTSLLKGLDYFATKETQNQMGPLFDALRIATAEQTKQEPTR</sequence>
<evidence type="ECO:0000313" key="1">
    <source>
        <dbReference type="EMBL" id="KAK7385563.1"/>
    </source>
</evidence>
<comment type="caution">
    <text evidence="1">The sequence shown here is derived from an EMBL/GenBank/DDBJ whole genome shotgun (WGS) entry which is preliminary data.</text>
</comment>
<accession>A0AAN9RZ12</accession>
<reference evidence="1 2" key="1">
    <citation type="submission" date="2024-01" db="EMBL/GenBank/DDBJ databases">
        <title>The genomes of 5 underutilized Papilionoideae crops provide insights into root nodulation and disease resistanc.</title>
        <authorList>
            <person name="Jiang F."/>
        </authorList>
    </citation>
    <scope>NUCLEOTIDE SEQUENCE [LARGE SCALE GENOMIC DNA]</scope>
    <source>
        <strain evidence="1">DUOXIRENSHENG_FW03</strain>
        <tissue evidence="1">Leaves</tissue>
    </source>
</reference>
<gene>
    <name evidence="1" type="ORF">VNO78_31286</name>
</gene>
<dbReference type="AlphaFoldDB" id="A0AAN9RZ12"/>
<name>A0AAN9RZ12_PSOTE</name>
<evidence type="ECO:0000313" key="2">
    <source>
        <dbReference type="Proteomes" id="UP001386955"/>
    </source>
</evidence>
<protein>
    <submittedName>
        <fullName evidence="1">Uncharacterized protein</fullName>
    </submittedName>
</protein>
<keyword evidence="2" id="KW-1185">Reference proteome</keyword>